<keyword evidence="2" id="KW-0611">Plant defense</keyword>
<evidence type="ECO:0000259" key="5">
    <source>
        <dbReference type="Pfam" id="PF00931"/>
    </source>
</evidence>
<dbReference type="InterPro" id="IPR002182">
    <property type="entry name" value="NB-ARC"/>
</dbReference>
<dbReference type="Gene3D" id="1.10.10.10">
    <property type="entry name" value="Winged helix-like DNA-binding domain superfamily/Winged helix DNA-binding domain"/>
    <property type="match status" value="1"/>
</dbReference>
<dbReference type="GO" id="GO:0002758">
    <property type="term" value="P:innate immune response-activating signaling pathway"/>
    <property type="evidence" value="ECO:0007669"/>
    <property type="project" value="UniProtKB-ARBA"/>
</dbReference>
<proteinExistence type="predicted"/>
<accession>A0AAD5W9Y5</accession>
<protein>
    <recommendedName>
        <fullName evidence="9">NB-ARC domain-containing protein</fullName>
    </recommendedName>
</protein>
<feature type="domain" description="NB-ARC" evidence="5">
    <location>
        <begin position="162"/>
        <end position="316"/>
    </location>
</feature>
<feature type="coiled-coil region" evidence="4">
    <location>
        <begin position="32"/>
        <end position="59"/>
    </location>
</feature>
<dbReference type="GO" id="GO:0009626">
    <property type="term" value="P:plant-type hypersensitive response"/>
    <property type="evidence" value="ECO:0007669"/>
    <property type="project" value="UniProtKB-ARBA"/>
</dbReference>
<organism evidence="7 8">
    <name type="scientific">Rhynchospora tenuis</name>
    <dbReference type="NCBI Taxonomy" id="198213"/>
    <lineage>
        <taxon>Eukaryota</taxon>
        <taxon>Viridiplantae</taxon>
        <taxon>Streptophyta</taxon>
        <taxon>Embryophyta</taxon>
        <taxon>Tracheophyta</taxon>
        <taxon>Spermatophyta</taxon>
        <taxon>Magnoliopsida</taxon>
        <taxon>Liliopsida</taxon>
        <taxon>Poales</taxon>
        <taxon>Cyperaceae</taxon>
        <taxon>Cyperoideae</taxon>
        <taxon>Rhynchosporeae</taxon>
        <taxon>Rhynchospora</taxon>
    </lineage>
</organism>
<reference evidence="7 8" key="1">
    <citation type="journal article" date="2022" name="Cell">
        <title>Repeat-based holocentromeres influence genome architecture and karyotype evolution.</title>
        <authorList>
            <person name="Hofstatter P.G."/>
            <person name="Thangavel G."/>
            <person name="Lux T."/>
            <person name="Neumann P."/>
            <person name="Vondrak T."/>
            <person name="Novak P."/>
            <person name="Zhang M."/>
            <person name="Costa L."/>
            <person name="Castellani M."/>
            <person name="Scott A."/>
            <person name="Toegelov H."/>
            <person name="Fuchs J."/>
            <person name="Mata-Sucre Y."/>
            <person name="Dias Y."/>
            <person name="Vanzela A.L.L."/>
            <person name="Huettel B."/>
            <person name="Almeida C.C.S."/>
            <person name="Simkova H."/>
            <person name="Souza G."/>
            <person name="Pedrosa-Harand A."/>
            <person name="Macas J."/>
            <person name="Mayer K.F.X."/>
            <person name="Houben A."/>
            <person name="Marques A."/>
        </authorList>
    </citation>
    <scope>NUCLEOTIDE SEQUENCE [LARGE SCALE GENOMIC DNA]</scope>
    <source>
        <strain evidence="7">RhyTen1mFocal</strain>
    </source>
</reference>
<dbReference type="SUPFAM" id="SSF52540">
    <property type="entry name" value="P-loop containing nucleoside triphosphate hydrolases"/>
    <property type="match status" value="1"/>
</dbReference>
<keyword evidence="3" id="KW-0067">ATP-binding</keyword>
<dbReference type="GO" id="GO:0043531">
    <property type="term" value="F:ADP binding"/>
    <property type="evidence" value="ECO:0007669"/>
    <property type="project" value="InterPro"/>
</dbReference>
<keyword evidence="8" id="KW-1185">Reference proteome</keyword>
<keyword evidence="3" id="KW-0547">Nucleotide-binding</keyword>
<evidence type="ECO:0000259" key="6">
    <source>
        <dbReference type="Pfam" id="PF23559"/>
    </source>
</evidence>
<comment type="caution">
    <text evidence="7">The sequence shown here is derived from an EMBL/GenBank/DDBJ whole genome shotgun (WGS) entry which is preliminary data.</text>
</comment>
<feature type="domain" description="Disease resistance protein winged helix" evidence="6">
    <location>
        <begin position="406"/>
        <end position="472"/>
    </location>
</feature>
<dbReference type="GO" id="GO:0042742">
    <property type="term" value="P:defense response to bacterium"/>
    <property type="evidence" value="ECO:0007669"/>
    <property type="project" value="UniProtKB-ARBA"/>
</dbReference>
<name>A0AAD5W9Y5_9POAL</name>
<dbReference type="AlphaFoldDB" id="A0AAD5W9Y5"/>
<evidence type="ECO:0008006" key="9">
    <source>
        <dbReference type="Google" id="ProtNLM"/>
    </source>
</evidence>
<dbReference type="Proteomes" id="UP001210211">
    <property type="component" value="Unassembled WGS sequence"/>
</dbReference>
<dbReference type="PANTHER" id="PTHR33463:SF207">
    <property type="entry name" value="AAA+ ATPASE DOMAIN-CONTAINING PROTEIN"/>
    <property type="match status" value="1"/>
</dbReference>
<dbReference type="FunFam" id="3.40.50.300:FF:001091">
    <property type="entry name" value="Probable disease resistance protein At1g61300"/>
    <property type="match status" value="1"/>
</dbReference>
<dbReference type="Gene3D" id="1.10.8.430">
    <property type="entry name" value="Helical domain of apoptotic protease-activating factors"/>
    <property type="match status" value="1"/>
</dbReference>
<dbReference type="Gene3D" id="3.40.50.300">
    <property type="entry name" value="P-loop containing nucleotide triphosphate hydrolases"/>
    <property type="match status" value="1"/>
</dbReference>
<evidence type="ECO:0000256" key="1">
    <source>
        <dbReference type="ARBA" id="ARBA00022737"/>
    </source>
</evidence>
<dbReference type="InterPro" id="IPR036388">
    <property type="entry name" value="WH-like_DNA-bd_sf"/>
</dbReference>
<dbReference type="Pfam" id="PF23559">
    <property type="entry name" value="WHD_DRP"/>
    <property type="match status" value="1"/>
</dbReference>
<gene>
    <name evidence="7" type="ORF">LUZ61_013855</name>
</gene>
<dbReference type="GO" id="GO:0005524">
    <property type="term" value="F:ATP binding"/>
    <property type="evidence" value="ECO:0007669"/>
    <property type="project" value="UniProtKB-KW"/>
</dbReference>
<dbReference type="Pfam" id="PF00931">
    <property type="entry name" value="NB-ARC"/>
    <property type="match status" value="1"/>
</dbReference>
<sequence length="507" mass="57955">MEVLKATASLVPWVDSKVTKHVAYPFKLGSNIRALESALEELLARKEDVKTQLLIAERENGAPTEEINLWLKKVDAIELKAKETHQKYEQLCRCIWNMSPNLWLNYKISRRAAKKHEEVIDLYKRKDTIPMIITMPPSLAPEMQASSSKSSNLESTLQNIRDDAHNVVGIWGMGGIGKTHLLKQINNELSRDHAFDVVVFVLCSKECYEEKVQNEIINKLGLSKNGSMEQKQGTIYNFLREKSFVLLLDDLWDCVDLDRIGIPDPTELHSCKRKVVLTTRSTEVCGKMEVTKIIKVDILNWEDAWSLFIEKVTEETINSDPQIKKYAVDVVKELGGLPLALITTGKAMRYKIDHNDWEHAIMQLKQARLNDVESSRVNKTVFHVLKFSYDSLKNDTLRQCFLHCSLWPEDFSIRKDRLIELWMGLGLIDESDKIQAAYTIGYTYINDLLSVCLLEIDNDHAIKMHDVIRDMALWIANNHGVDTNKWINVSAVKVSPLPVADAIIIVD</sequence>
<dbReference type="InterPro" id="IPR027417">
    <property type="entry name" value="P-loop_NTPase"/>
</dbReference>
<evidence type="ECO:0000256" key="2">
    <source>
        <dbReference type="ARBA" id="ARBA00022821"/>
    </source>
</evidence>
<dbReference type="InterPro" id="IPR058922">
    <property type="entry name" value="WHD_DRP"/>
</dbReference>
<evidence type="ECO:0000256" key="4">
    <source>
        <dbReference type="SAM" id="Coils"/>
    </source>
</evidence>
<evidence type="ECO:0000256" key="3">
    <source>
        <dbReference type="ARBA" id="ARBA00022840"/>
    </source>
</evidence>
<dbReference type="FunFam" id="1.10.10.10:FF:000322">
    <property type="entry name" value="Probable disease resistance protein At1g63360"/>
    <property type="match status" value="1"/>
</dbReference>
<dbReference type="PRINTS" id="PR00364">
    <property type="entry name" value="DISEASERSIST"/>
</dbReference>
<evidence type="ECO:0000313" key="8">
    <source>
        <dbReference type="Proteomes" id="UP001210211"/>
    </source>
</evidence>
<dbReference type="EMBL" id="JAMRDG010000002">
    <property type="protein sequence ID" value="KAJ3684691.1"/>
    <property type="molecule type" value="Genomic_DNA"/>
</dbReference>
<dbReference type="InterPro" id="IPR050905">
    <property type="entry name" value="Plant_NBS-LRR"/>
</dbReference>
<dbReference type="PANTHER" id="PTHR33463">
    <property type="entry name" value="NB-ARC DOMAIN-CONTAINING PROTEIN-RELATED"/>
    <property type="match status" value="1"/>
</dbReference>
<keyword evidence="1" id="KW-0677">Repeat</keyword>
<dbReference type="InterPro" id="IPR042197">
    <property type="entry name" value="Apaf_helical"/>
</dbReference>
<evidence type="ECO:0000313" key="7">
    <source>
        <dbReference type="EMBL" id="KAJ3684691.1"/>
    </source>
</evidence>
<keyword evidence="4" id="KW-0175">Coiled coil</keyword>